<evidence type="ECO:0000313" key="12">
    <source>
        <dbReference type="EnsemblPlants" id="KQK16977"/>
    </source>
</evidence>
<evidence type="ECO:0000256" key="3">
    <source>
        <dbReference type="ARBA" id="ARBA00022692"/>
    </source>
</evidence>
<evidence type="ECO:0000256" key="7">
    <source>
        <dbReference type="SAM" id="MobiDB-lite"/>
    </source>
</evidence>
<dbReference type="ExpressionAtlas" id="A0A0Q3L0X9">
    <property type="expression patterns" value="baseline and differential"/>
</dbReference>
<dbReference type="GO" id="GO:0005886">
    <property type="term" value="C:plasma membrane"/>
    <property type="evidence" value="ECO:0000318"/>
    <property type="project" value="GO_Central"/>
</dbReference>
<dbReference type="RefSeq" id="XP_024312435.1">
    <property type="nucleotide sequence ID" value="XM_024456667.1"/>
</dbReference>
<dbReference type="EMBL" id="CM000880">
    <property type="protein sequence ID" value="KQK16977.2"/>
    <property type="molecule type" value="Genomic_DNA"/>
</dbReference>
<evidence type="ECO:0000256" key="9">
    <source>
        <dbReference type="SAM" id="SignalP"/>
    </source>
</evidence>
<reference evidence="11" key="2">
    <citation type="submission" date="2017-06" db="EMBL/GenBank/DDBJ databases">
        <title>WGS assembly of Brachypodium distachyon.</title>
        <authorList>
            <consortium name="The International Brachypodium Initiative"/>
            <person name="Lucas S."/>
            <person name="Harmon-Smith M."/>
            <person name="Lail K."/>
            <person name="Tice H."/>
            <person name="Grimwood J."/>
            <person name="Bruce D."/>
            <person name="Barry K."/>
            <person name="Shu S."/>
            <person name="Lindquist E."/>
            <person name="Wang M."/>
            <person name="Pitluck S."/>
            <person name="Vogel J.P."/>
            <person name="Garvin D.F."/>
            <person name="Mockler T.C."/>
            <person name="Schmutz J."/>
            <person name="Rokhsar D."/>
            <person name="Bevan M.W."/>
        </authorList>
    </citation>
    <scope>NUCLEOTIDE SEQUENCE</scope>
    <source>
        <strain evidence="11">Bd21</strain>
    </source>
</reference>
<evidence type="ECO:0000256" key="2">
    <source>
        <dbReference type="ARBA" id="ARBA00022614"/>
    </source>
</evidence>
<keyword evidence="13" id="KW-1185">Reference proteome</keyword>
<feature type="region of interest" description="Disordered" evidence="7">
    <location>
        <begin position="649"/>
        <end position="683"/>
    </location>
</feature>
<evidence type="ECO:0000256" key="5">
    <source>
        <dbReference type="ARBA" id="ARBA00022989"/>
    </source>
</evidence>
<evidence type="ECO:0000256" key="6">
    <source>
        <dbReference type="ARBA" id="ARBA00023136"/>
    </source>
</evidence>
<dbReference type="Gene3D" id="3.30.200.20">
    <property type="entry name" value="Phosphorylase Kinase, domain 1"/>
    <property type="match status" value="1"/>
</dbReference>
<evidence type="ECO:0000313" key="13">
    <source>
        <dbReference type="Proteomes" id="UP000008810"/>
    </source>
</evidence>
<accession>A0A0Q3L0X9</accession>
<keyword evidence="6 8" id="KW-0472">Membrane</keyword>
<dbReference type="Gramene" id="KQK16977">
    <property type="protein sequence ID" value="KQK16977"/>
    <property type="gene ID" value="BRADI_1g31730v3"/>
</dbReference>
<proteinExistence type="predicted"/>
<dbReference type="PROSITE" id="PS50011">
    <property type="entry name" value="PROTEIN_KINASE_DOM"/>
    <property type="match status" value="1"/>
</dbReference>
<dbReference type="InterPro" id="IPR046959">
    <property type="entry name" value="PRK1-6/SRF4-like"/>
</dbReference>
<evidence type="ECO:0000259" key="10">
    <source>
        <dbReference type="PROSITE" id="PS50011"/>
    </source>
</evidence>
<comment type="subcellular location">
    <subcellularLocation>
        <location evidence="1">Membrane</location>
    </subcellularLocation>
</comment>
<feature type="signal peptide" evidence="9">
    <location>
        <begin position="1"/>
        <end position="24"/>
    </location>
</feature>
<dbReference type="Pfam" id="PF00560">
    <property type="entry name" value="LRR_1"/>
    <property type="match status" value="1"/>
</dbReference>
<keyword evidence="2" id="KW-0433">Leucine-rich repeat</keyword>
<sequence>MAGGGLAAGLLILLLATTTLTAEAAAATETDTLLTFRKALVGPTSTGPPAPLDQWTTTPGPCLIPGKPSTWFAVRCHPSTARVLGLRLEYLGLQGPPPDLTPLSSLTALRALSFANNNLTGAFPSSVSALPALKMLYLSRNRLSGAVPDDAFAHMRGLRKLYLNDNGFTGTVPASVNTSPKLLALQLARNDFEGPLPEMDRPRDLQTLDVSFNDLSGPVPQRLRKFGAPAFQGNKGMCGPPLVDAPCPPGLGGSPSSSSGSLKILMIIAIAVVALGGLLAIVGIIMALLARRNNDDKNAATETAGAGRAVAAKLQTTSESSIKVEQRDMEEHGAVVAVSAKRSRRDENPAGKLVFIQDDESRRVVRFELEDLLRASAEVLGSGTFGASYKATLLDGTAVVVKRFKEMNGAGRRADFSEHMRRLGRLAHPNLHPVVAYMYKKEEKLFVTEHVGNGGLAQILHGGASATSLRLDWAARLGIVKGVARALAYLYDELPMLTVPHGHLKSSNVLLGDDLQPLLTDYSLVPVVTPHHASQVMVAYKAPECGAAQGGKASRKSDVWSLGILILEVLTGKFPANYLRQGREGSTDLAGWVNSVVREEWTGEVFDAEMRGARGAEGEMVKLLKVGLCCCDQDVAARWDAKEALARIEEIRDRDPGGGGDDSSTASSYLSDGAADPHSAHST</sequence>
<evidence type="ECO:0000256" key="1">
    <source>
        <dbReference type="ARBA" id="ARBA00004370"/>
    </source>
</evidence>
<dbReference type="EnsemblPlants" id="KQK16977">
    <property type="protein sequence ID" value="KQK16977"/>
    <property type="gene ID" value="BRADI_1g31730v3"/>
</dbReference>
<organism evidence="11">
    <name type="scientific">Brachypodium distachyon</name>
    <name type="common">Purple false brome</name>
    <name type="synonym">Trachynia distachya</name>
    <dbReference type="NCBI Taxonomy" id="15368"/>
    <lineage>
        <taxon>Eukaryota</taxon>
        <taxon>Viridiplantae</taxon>
        <taxon>Streptophyta</taxon>
        <taxon>Embryophyta</taxon>
        <taxon>Tracheophyta</taxon>
        <taxon>Spermatophyta</taxon>
        <taxon>Magnoliopsida</taxon>
        <taxon>Liliopsida</taxon>
        <taxon>Poales</taxon>
        <taxon>Poaceae</taxon>
        <taxon>BOP clade</taxon>
        <taxon>Pooideae</taxon>
        <taxon>Stipodae</taxon>
        <taxon>Brachypodieae</taxon>
        <taxon>Brachypodium</taxon>
    </lineage>
</organism>
<feature type="transmembrane region" description="Helical" evidence="8">
    <location>
        <begin position="264"/>
        <end position="289"/>
    </location>
</feature>
<dbReference type="Proteomes" id="UP000008810">
    <property type="component" value="Chromosome 1"/>
</dbReference>
<keyword evidence="3 8" id="KW-0812">Transmembrane</keyword>
<keyword evidence="4" id="KW-0677">Repeat</keyword>
<dbReference type="OrthoDB" id="418615at2759"/>
<evidence type="ECO:0000256" key="4">
    <source>
        <dbReference type="ARBA" id="ARBA00022737"/>
    </source>
</evidence>
<reference evidence="11 12" key="1">
    <citation type="journal article" date="2010" name="Nature">
        <title>Genome sequencing and analysis of the model grass Brachypodium distachyon.</title>
        <authorList>
            <consortium name="International Brachypodium Initiative"/>
        </authorList>
    </citation>
    <scope>NUCLEOTIDE SEQUENCE [LARGE SCALE GENOMIC DNA]</scope>
    <source>
        <strain evidence="11">Bd21</strain>
        <strain evidence="12">cv. Bd21</strain>
    </source>
</reference>
<dbReference type="AlphaFoldDB" id="A0A0Q3L0X9"/>
<dbReference type="InterPro" id="IPR011009">
    <property type="entry name" value="Kinase-like_dom_sf"/>
</dbReference>
<name>A0A0Q3L0X9_BRADI</name>
<dbReference type="InterPro" id="IPR001611">
    <property type="entry name" value="Leu-rich_rpt"/>
</dbReference>
<dbReference type="GO" id="GO:0005524">
    <property type="term" value="F:ATP binding"/>
    <property type="evidence" value="ECO:0007669"/>
    <property type="project" value="InterPro"/>
</dbReference>
<dbReference type="PANTHER" id="PTHR48007:SF64">
    <property type="entry name" value="POLLEN RECEPTOR-LIKE KINASE 1"/>
    <property type="match status" value="1"/>
</dbReference>
<dbReference type="InterPro" id="IPR001245">
    <property type="entry name" value="Ser-Thr/Tyr_kinase_cat_dom"/>
</dbReference>
<dbReference type="PANTHER" id="PTHR48007">
    <property type="entry name" value="LEUCINE-RICH REPEAT RECEPTOR-LIKE PROTEIN KINASE PXC1"/>
    <property type="match status" value="1"/>
</dbReference>
<dbReference type="GO" id="GO:0004674">
    <property type="term" value="F:protein serine/threonine kinase activity"/>
    <property type="evidence" value="ECO:0000318"/>
    <property type="project" value="GO_Central"/>
</dbReference>
<dbReference type="InterPro" id="IPR000719">
    <property type="entry name" value="Prot_kinase_dom"/>
</dbReference>
<feature type="chain" id="PRO_5044546058" description="Protein kinase domain-containing protein" evidence="9">
    <location>
        <begin position="25"/>
        <end position="683"/>
    </location>
</feature>
<dbReference type="SUPFAM" id="SSF56112">
    <property type="entry name" value="Protein kinase-like (PK-like)"/>
    <property type="match status" value="1"/>
</dbReference>
<dbReference type="Gene3D" id="1.10.510.10">
    <property type="entry name" value="Transferase(Phosphotransferase) domain 1"/>
    <property type="match status" value="1"/>
</dbReference>
<dbReference type="InterPro" id="IPR032675">
    <property type="entry name" value="LRR_dom_sf"/>
</dbReference>
<dbReference type="SUPFAM" id="SSF52058">
    <property type="entry name" value="L domain-like"/>
    <property type="match status" value="1"/>
</dbReference>
<evidence type="ECO:0000256" key="8">
    <source>
        <dbReference type="SAM" id="Phobius"/>
    </source>
</evidence>
<keyword evidence="9" id="KW-0732">Signal</keyword>
<protein>
    <recommendedName>
        <fullName evidence="10">Protein kinase domain-containing protein</fullName>
    </recommendedName>
</protein>
<dbReference type="GeneID" id="100832510"/>
<gene>
    <name evidence="12" type="primary">LOC100832510</name>
    <name evidence="11" type="ORF">BRADI_1g31730v3</name>
</gene>
<reference evidence="12" key="3">
    <citation type="submission" date="2018-08" db="UniProtKB">
        <authorList>
            <consortium name="EnsemblPlants"/>
        </authorList>
    </citation>
    <scope>IDENTIFICATION</scope>
    <source>
        <strain evidence="12">cv. Bd21</strain>
    </source>
</reference>
<dbReference type="Gene3D" id="3.80.10.10">
    <property type="entry name" value="Ribonuclease Inhibitor"/>
    <property type="match status" value="2"/>
</dbReference>
<keyword evidence="5 8" id="KW-1133">Transmembrane helix</keyword>
<dbReference type="Pfam" id="PF07714">
    <property type="entry name" value="PK_Tyr_Ser-Thr"/>
    <property type="match status" value="1"/>
</dbReference>
<feature type="domain" description="Protein kinase" evidence="10">
    <location>
        <begin position="374"/>
        <end position="651"/>
    </location>
</feature>
<evidence type="ECO:0000313" key="11">
    <source>
        <dbReference type="EMBL" id="KQK16977.2"/>
    </source>
</evidence>